<protein>
    <submittedName>
        <fullName evidence="6">Lipopolysaccharide export system protein LptA</fullName>
    </submittedName>
</protein>
<evidence type="ECO:0000313" key="6">
    <source>
        <dbReference type="EMBL" id="PTX50840.1"/>
    </source>
</evidence>
<evidence type="ECO:0000256" key="3">
    <source>
        <dbReference type="ARBA" id="ARBA00022764"/>
    </source>
</evidence>
<dbReference type="Gene3D" id="2.60.450.10">
    <property type="entry name" value="Lipopolysaccharide (LPS) transport protein A like domain"/>
    <property type="match status" value="1"/>
</dbReference>
<reference evidence="6 7" key="1">
    <citation type="submission" date="2018-04" db="EMBL/GenBank/DDBJ databases">
        <title>Genomic Encyclopedia of Archaeal and Bacterial Type Strains, Phase II (KMG-II): from individual species to whole genera.</title>
        <authorList>
            <person name="Goeker M."/>
        </authorList>
    </citation>
    <scope>NUCLEOTIDE SEQUENCE [LARGE SCALE GENOMIC DNA]</scope>
    <source>
        <strain evidence="6 7">DSM 29329</strain>
    </source>
</reference>
<dbReference type="GO" id="GO:0009279">
    <property type="term" value="C:cell outer membrane"/>
    <property type="evidence" value="ECO:0007669"/>
    <property type="project" value="TreeGrafter"/>
</dbReference>
<feature type="signal peptide" evidence="4">
    <location>
        <begin position="1"/>
        <end position="20"/>
    </location>
</feature>
<gene>
    <name evidence="6" type="ORF">C8N44_104199</name>
</gene>
<sequence>MKRFAVLIAAALAVAGPVFAQGAQVAFGDMQQSTDAPVEVSADELRVNQSDGTAVYTGNVVIGQGDMRLSAPRVTVVYVEGQGRIERLEARGGVTLVSGEEAAEAEEADYDINGGSIVMRGDVLLTQGGNALMAESMTVDLNAGTAQMSGRVRTVIDQGSNADGAN</sequence>
<dbReference type="PANTHER" id="PTHR36504:SF1">
    <property type="entry name" value="LIPOPOLYSACCHARIDE EXPORT SYSTEM PROTEIN LPTA"/>
    <property type="match status" value="1"/>
</dbReference>
<dbReference type="PANTHER" id="PTHR36504">
    <property type="entry name" value="LIPOPOLYSACCHARIDE EXPORT SYSTEM PROTEIN LPTA"/>
    <property type="match status" value="1"/>
</dbReference>
<keyword evidence="1" id="KW-0813">Transport</keyword>
<evidence type="ECO:0000256" key="1">
    <source>
        <dbReference type="ARBA" id="ARBA00022448"/>
    </source>
</evidence>
<keyword evidence="3" id="KW-0574">Periplasm</keyword>
<organism evidence="6 7">
    <name type="scientific">Allosediminivita pacifica</name>
    <dbReference type="NCBI Taxonomy" id="1267769"/>
    <lineage>
        <taxon>Bacteria</taxon>
        <taxon>Pseudomonadati</taxon>
        <taxon>Pseudomonadota</taxon>
        <taxon>Alphaproteobacteria</taxon>
        <taxon>Rhodobacterales</taxon>
        <taxon>Paracoccaceae</taxon>
        <taxon>Allosediminivita</taxon>
    </lineage>
</organism>
<dbReference type="Proteomes" id="UP000244069">
    <property type="component" value="Unassembled WGS sequence"/>
</dbReference>
<feature type="domain" description="Organic solvent tolerance-like N-terminal" evidence="5">
    <location>
        <begin position="39"/>
        <end position="144"/>
    </location>
</feature>
<dbReference type="RefSeq" id="WP_107975042.1">
    <property type="nucleotide sequence ID" value="NZ_BMEZ01000004.1"/>
</dbReference>
<dbReference type="GO" id="GO:0030288">
    <property type="term" value="C:outer membrane-bounded periplasmic space"/>
    <property type="evidence" value="ECO:0007669"/>
    <property type="project" value="TreeGrafter"/>
</dbReference>
<dbReference type="OrthoDB" id="9811926at2"/>
<evidence type="ECO:0000259" key="5">
    <source>
        <dbReference type="Pfam" id="PF03968"/>
    </source>
</evidence>
<dbReference type="GO" id="GO:0015920">
    <property type="term" value="P:lipopolysaccharide transport"/>
    <property type="evidence" value="ECO:0007669"/>
    <property type="project" value="InterPro"/>
</dbReference>
<evidence type="ECO:0000313" key="7">
    <source>
        <dbReference type="Proteomes" id="UP000244069"/>
    </source>
</evidence>
<accession>A0A2T6B436</accession>
<dbReference type="InterPro" id="IPR005653">
    <property type="entry name" value="OstA-like_N"/>
</dbReference>
<name>A0A2T6B436_9RHOB</name>
<evidence type="ECO:0000256" key="2">
    <source>
        <dbReference type="ARBA" id="ARBA00022729"/>
    </source>
</evidence>
<proteinExistence type="predicted"/>
<dbReference type="GO" id="GO:0001530">
    <property type="term" value="F:lipopolysaccharide binding"/>
    <property type="evidence" value="ECO:0007669"/>
    <property type="project" value="InterPro"/>
</dbReference>
<dbReference type="AlphaFoldDB" id="A0A2T6B436"/>
<dbReference type="EMBL" id="QBKN01000004">
    <property type="protein sequence ID" value="PTX50840.1"/>
    <property type="molecule type" value="Genomic_DNA"/>
</dbReference>
<dbReference type="GO" id="GO:0017089">
    <property type="term" value="F:glycolipid transfer activity"/>
    <property type="evidence" value="ECO:0007669"/>
    <property type="project" value="TreeGrafter"/>
</dbReference>
<feature type="chain" id="PRO_5015711452" evidence="4">
    <location>
        <begin position="21"/>
        <end position="166"/>
    </location>
</feature>
<keyword evidence="2 4" id="KW-0732">Signal</keyword>
<comment type="caution">
    <text evidence="6">The sequence shown here is derived from an EMBL/GenBank/DDBJ whole genome shotgun (WGS) entry which is preliminary data.</text>
</comment>
<keyword evidence="7" id="KW-1185">Reference proteome</keyword>
<dbReference type="NCBIfam" id="TIGR03002">
    <property type="entry name" value="outer_YhbN_LptA"/>
    <property type="match status" value="1"/>
</dbReference>
<dbReference type="InterPro" id="IPR052037">
    <property type="entry name" value="LPS_export_LptA"/>
</dbReference>
<dbReference type="Pfam" id="PF03968">
    <property type="entry name" value="LptD_N"/>
    <property type="match status" value="1"/>
</dbReference>
<evidence type="ECO:0000256" key="4">
    <source>
        <dbReference type="SAM" id="SignalP"/>
    </source>
</evidence>
<dbReference type="InterPro" id="IPR014340">
    <property type="entry name" value="LptA"/>
</dbReference>